<evidence type="ECO:0000313" key="7">
    <source>
        <dbReference type="EMBL" id="CUO57902.1"/>
    </source>
</evidence>
<organism evidence="7 8">
    <name type="scientific">Blautia obeum</name>
    <dbReference type="NCBI Taxonomy" id="40520"/>
    <lineage>
        <taxon>Bacteria</taxon>
        <taxon>Bacillati</taxon>
        <taxon>Bacillota</taxon>
        <taxon>Clostridia</taxon>
        <taxon>Lachnospirales</taxon>
        <taxon>Lachnospiraceae</taxon>
        <taxon>Blautia</taxon>
    </lineage>
</organism>
<dbReference type="RefSeq" id="WP_025577843.1">
    <property type="nucleotide sequence ID" value="NZ_CYZP01000040.1"/>
</dbReference>
<name>A0A174G5Q0_9FIRM</name>
<feature type="transmembrane region" description="Helical" evidence="5">
    <location>
        <begin position="35"/>
        <end position="55"/>
    </location>
</feature>
<feature type="transmembrane region" description="Helical" evidence="5">
    <location>
        <begin position="62"/>
        <end position="82"/>
    </location>
</feature>
<evidence type="ECO:0000259" key="6">
    <source>
        <dbReference type="Pfam" id="PF04932"/>
    </source>
</evidence>
<dbReference type="PANTHER" id="PTHR37422">
    <property type="entry name" value="TEICHURONIC ACID BIOSYNTHESIS PROTEIN TUAE"/>
    <property type="match status" value="1"/>
</dbReference>
<feature type="domain" description="O-antigen ligase-related" evidence="6">
    <location>
        <begin position="181"/>
        <end position="321"/>
    </location>
</feature>
<keyword evidence="4 5" id="KW-0472">Membrane</keyword>
<keyword evidence="2 5" id="KW-0812">Transmembrane</keyword>
<sequence length="384" mass="44548">MLLKIKKNNILLLLYVMLSAFYTSPLFNIGLFDYVLYVLFLFNWFFIIWGLFYALKNDDAKVVLSLALIIVVIFMVCMLNGTSLRQCNVILTLIIGMYYTTSISYSKAFYQLISIVGLIYNVLALIKSPNYFVNWEASGQATMNPNTIGIMNLFFAIIINSYIHLFVPDRRKKYCYMFYNALLLYILFMYRSRTAQVAFLVFVIVFVLLKREILNKPKLLFIITCGLSIMGTIAPLLYLAMPKQIMDWIANTTGKSYFSGREIIWGRFYAALADFKTLVIGPGMWRKEQYTSLWNNGRVYSMHNNYLDIILCFGLIGLIIFTLFIATRIYGLSKRKVLNNYVCLSGYFSFMILGYTENNFSYAFFVMLYNILIGLAIYANKQLE</sequence>
<dbReference type="Proteomes" id="UP000095645">
    <property type="component" value="Unassembled WGS sequence"/>
</dbReference>
<dbReference type="Pfam" id="PF04932">
    <property type="entry name" value="Wzy_C"/>
    <property type="match status" value="1"/>
</dbReference>
<comment type="subcellular location">
    <subcellularLocation>
        <location evidence="1">Membrane</location>
        <topology evidence="1">Multi-pass membrane protein</topology>
    </subcellularLocation>
</comment>
<feature type="transmembrane region" description="Helical" evidence="5">
    <location>
        <begin position="12"/>
        <end position="29"/>
    </location>
</feature>
<dbReference type="InterPro" id="IPR007016">
    <property type="entry name" value="O-antigen_ligase-rel_domated"/>
</dbReference>
<dbReference type="GO" id="GO:0016874">
    <property type="term" value="F:ligase activity"/>
    <property type="evidence" value="ECO:0007669"/>
    <property type="project" value="UniProtKB-KW"/>
</dbReference>
<reference evidence="7 8" key="1">
    <citation type="submission" date="2015-09" db="EMBL/GenBank/DDBJ databases">
        <authorList>
            <consortium name="Pathogen Informatics"/>
        </authorList>
    </citation>
    <scope>NUCLEOTIDE SEQUENCE [LARGE SCALE GENOMIC DNA]</scope>
    <source>
        <strain evidence="7 8">2789STDY5834861</strain>
    </source>
</reference>
<feature type="transmembrane region" description="Helical" evidence="5">
    <location>
        <begin position="362"/>
        <end position="379"/>
    </location>
</feature>
<accession>A0A174G5Q0</accession>
<feature type="transmembrane region" description="Helical" evidence="5">
    <location>
        <begin position="148"/>
        <end position="167"/>
    </location>
</feature>
<dbReference type="GO" id="GO:0016020">
    <property type="term" value="C:membrane"/>
    <property type="evidence" value="ECO:0007669"/>
    <property type="project" value="UniProtKB-SubCell"/>
</dbReference>
<feature type="transmembrane region" description="Helical" evidence="5">
    <location>
        <begin position="338"/>
        <end position="356"/>
    </location>
</feature>
<feature type="transmembrane region" description="Helical" evidence="5">
    <location>
        <begin position="88"/>
        <end position="105"/>
    </location>
</feature>
<feature type="transmembrane region" description="Helical" evidence="5">
    <location>
        <begin position="220"/>
        <end position="241"/>
    </location>
</feature>
<feature type="transmembrane region" description="Helical" evidence="5">
    <location>
        <begin position="196"/>
        <end position="213"/>
    </location>
</feature>
<dbReference type="EMBL" id="CYZP01000040">
    <property type="protein sequence ID" value="CUO57902.1"/>
    <property type="molecule type" value="Genomic_DNA"/>
</dbReference>
<protein>
    <submittedName>
        <fullName evidence="7">Lipid A core-O-antigen ligase and related enzymes</fullName>
    </submittedName>
</protein>
<dbReference type="GeneID" id="75080370"/>
<feature type="transmembrane region" description="Helical" evidence="5">
    <location>
        <begin position="306"/>
        <end position="326"/>
    </location>
</feature>
<keyword evidence="7" id="KW-0436">Ligase</keyword>
<evidence type="ECO:0000256" key="1">
    <source>
        <dbReference type="ARBA" id="ARBA00004141"/>
    </source>
</evidence>
<keyword evidence="3 5" id="KW-1133">Transmembrane helix</keyword>
<evidence type="ECO:0000313" key="8">
    <source>
        <dbReference type="Proteomes" id="UP000095645"/>
    </source>
</evidence>
<evidence type="ECO:0000256" key="2">
    <source>
        <dbReference type="ARBA" id="ARBA00022692"/>
    </source>
</evidence>
<evidence type="ECO:0000256" key="3">
    <source>
        <dbReference type="ARBA" id="ARBA00022989"/>
    </source>
</evidence>
<feature type="transmembrane region" description="Helical" evidence="5">
    <location>
        <begin position="112"/>
        <end position="128"/>
    </location>
</feature>
<evidence type="ECO:0000256" key="4">
    <source>
        <dbReference type="ARBA" id="ARBA00023136"/>
    </source>
</evidence>
<evidence type="ECO:0000256" key="5">
    <source>
        <dbReference type="SAM" id="Phobius"/>
    </source>
</evidence>
<dbReference type="PANTHER" id="PTHR37422:SF13">
    <property type="entry name" value="LIPOPOLYSACCHARIDE BIOSYNTHESIS PROTEIN PA4999-RELATED"/>
    <property type="match status" value="1"/>
</dbReference>
<dbReference type="AlphaFoldDB" id="A0A174G5Q0"/>
<proteinExistence type="predicted"/>
<dbReference type="InterPro" id="IPR051533">
    <property type="entry name" value="WaaL-like"/>
</dbReference>
<gene>
    <name evidence="7" type="ORF">ERS852476_03298</name>
</gene>